<dbReference type="NCBIfam" id="NF005972">
    <property type="entry name" value="PRK08058.1"/>
    <property type="match status" value="1"/>
</dbReference>
<dbReference type="InterPro" id="IPR050238">
    <property type="entry name" value="DNA_Rep/Repair_Clamp_Loader"/>
</dbReference>
<dbReference type="GO" id="GO:0006261">
    <property type="term" value="P:DNA-templated DNA replication"/>
    <property type="evidence" value="ECO:0007669"/>
    <property type="project" value="TreeGrafter"/>
</dbReference>
<dbReference type="AlphaFoldDB" id="A0A1H9VQZ3"/>
<dbReference type="GO" id="GO:0003887">
    <property type="term" value="F:DNA-directed DNA polymerase activity"/>
    <property type="evidence" value="ECO:0007669"/>
    <property type="project" value="InterPro"/>
</dbReference>
<comment type="caution">
    <text evidence="1">The sequence shown here is derived from an EMBL/GenBank/DDBJ whole genome shotgun (WGS) entry which is preliminary data.</text>
</comment>
<keyword evidence="2" id="KW-1185">Reference proteome</keyword>
<dbReference type="Proteomes" id="UP000199318">
    <property type="component" value="Unassembled WGS sequence"/>
</dbReference>
<dbReference type="GO" id="GO:0008408">
    <property type="term" value="F:3'-5' exonuclease activity"/>
    <property type="evidence" value="ECO:0007669"/>
    <property type="project" value="InterPro"/>
</dbReference>
<dbReference type="PANTHER" id="PTHR11669">
    <property type="entry name" value="REPLICATION FACTOR C / DNA POLYMERASE III GAMMA-TAU SUBUNIT"/>
    <property type="match status" value="1"/>
</dbReference>
<dbReference type="FunFam" id="3.40.50.300:FF:001255">
    <property type="entry name" value="DNA polymerase III subunit delta"/>
    <property type="match status" value="1"/>
</dbReference>
<accession>A0A1H9VQZ3</accession>
<dbReference type="RefSeq" id="WP_093074078.1">
    <property type="nucleotide sequence ID" value="NZ_BJVE01000008.1"/>
</dbReference>
<dbReference type="Gene3D" id="3.40.50.300">
    <property type="entry name" value="P-loop containing nucleotide triphosphate hydrolases"/>
    <property type="match status" value="1"/>
</dbReference>
<evidence type="ECO:0000313" key="2">
    <source>
        <dbReference type="Proteomes" id="UP000199318"/>
    </source>
</evidence>
<name>A0A1H9VQZ3_9BACI</name>
<dbReference type="NCBIfam" id="TIGR00678">
    <property type="entry name" value="holB"/>
    <property type="match status" value="1"/>
</dbReference>
<dbReference type="OrthoDB" id="9810148at2"/>
<dbReference type="PANTHER" id="PTHR11669:SF8">
    <property type="entry name" value="DNA POLYMERASE III SUBUNIT DELTA"/>
    <property type="match status" value="1"/>
</dbReference>
<proteinExistence type="predicted"/>
<dbReference type="STRING" id="1464123.SAMN05444126_1238"/>
<reference evidence="2" key="1">
    <citation type="submission" date="2016-10" db="EMBL/GenBank/DDBJ databases">
        <authorList>
            <person name="de Groot N.N."/>
        </authorList>
    </citation>
    <scope>NUCLEOTIDE SEQUENCE [LARGE SCALE GENOMIC DNA]</scope>
    <source>
        <strain evidence="2">10nlg</strain>
    </source>
</reference>
<dbReference type="SUPFAM" id="SSF52540">
    <property type="entry name" value="P-loop containing nucleoside triphosphate hydrolases"/>
    <property type="match status" value="1"/>
</dbReference>
<dbReference type="EMBL" id="FOGV01000023">
    <property type="protein sequence ID" value="SES24009.1"/>
    <property type="molecule type" value="Genomic_DNA"/>
</dbReference>
<dbReference type="InterPro" id="IPR004622">
    <property type="entry name" value="DNA_pol_HolB"/>
</dbReference>
<protein>
    <submittedName>
        <fullName evidence="1">DNA polymerase-3 subunit delta</fullName>
    </submittedName>
</protein>
<organism evidence="1 2">
    <name type="scientific">Salisediminibacterium halotolerans</name>
    <dbReference type="NCBI Taxonomy" id="517425"/>
    <lineage>
        <taxon>Bacteria</taxon>
        <taxon>Bacillati</taxon>
        <taxon>Bacillota</taxon>
        <taxon>Bacilli</taxon>
        <taxon>Bacillales</taxon>
        <taxon>Bacillaceae</taxon>
        <taxon>Salisediminibacterium</taxon>
    </lineage>
</organism>
<dbReference type="Pfam" id="PF13177">
    <property type="entry name" value="DNA_pol3_delta2"/>
    <property type="match status" value="1"/>
</dbReference>
<sequence>MNAWKDWEETQPTAVNVLRSSIEKDRLAHAYVFEGGRGTGKKEIAALLAKAFYCKERTGAEPCHHCNECRRIDSGNHPDVHTIEADGASIKVEQIRGLKKEFSMRGLESERKVYLVYEAEKMTAPAANSLLKFLEEPEAEALAVLMTTQVQQLLKTVLSRAQVLSFKPLPPDALIRTLMEHGIKQNDAALVSKITSNVDEALTLCEGDYIAEARSKVIQLMNDLSERPKYTLITIQDDWLSFFKEKTDVQLGIDLLMLWYRDVIRMQVDQTDRIVYIGCEEQLEADALKLNLEQLGKHLNATMDAKRRIDANTSPQLVMEQLLIRLQEG</sequence>
<gene>
    <name evidence="1" type="ORF">SAMN05444126_1238</name>
</gene>
<dbReference type="InterPro" id="IPR027417">
    <property type="entry name" value="P-loop_NTPase"/>
</dbReference>
<evidence type="ECO:0000313" key="1">
    <source>
        <dbReference type="EMBL" id="SES24009.1"/>
    </source>
</evidence>